<sequence length="257" mass="26987">MQIGIIGMGRLGKALQGNLPGTCAVRDFSSREAFIKACDTIFLTVPDNAVKEVALELASGDITDKTFFHCSGALDLEPLASLATGGAHVGSLHPLQSFGSETAIFSGIYMALDGDNAAKARGKDIAGILGAKIFTVPVSERKLYHAAACFASNYVVTVMSIAQALMSRWTGDNKAALTALLPLLGGTIQNLQQASEAGKVLTGPIARGDNSTVAGHLEALPEKYKEVYKALGKITVELAEHNKNITAEQAEALMKLL</sequence>
<gene>
    <name evidence="2" type="ORF">SDC9_34050</name>
</gene>
<dbReference type="AlphaFoldDB" id="A0A644VA01"/>
<evidence type="ECO:0000313" key="2">
    <source>
        <dbReference type="EMBL" id="MPL88037.1"/>
    </source>
</evidence>
<organism evidence="2">
    <name type="scientific">bioreactor metagenome</name>
    <dbReference type="NCBI Taxonomy" id="1076179"/>
    <lineage>
        <taxon>unclassified sequences</taxon>
        <taxon>metagenomes</taxon>
        <taxon>ecological metagenomes</taxon>
    </lineage>
</organism>
<evidence type="ECO:0000259" key="1">
    <source>
        <dbReference type="Pfam" id="PF10728"/>
    </source>
</evidence>
<accession>A0A644VA01</accession>
<dbReference type="InterPro" id="IPR036291">
    <property type="entry name" value="NAD(P)-bd_dom_sf"/>
</dbReference>
<dbReference type="Gene3D" id="1.10.1040.20">
    <property type="entry name" value="ProC-like, C-terminal domain"/>
    <property type="match status" value="1"/>
</dbReference>
<dbReference type="Gene3D" id="3.40.50.720">
    <property type="entry name" value="NAD(P)-binding Rossmann-like Domain"/>
    <property type="match status" value="1"/>
</dbReference>
<dbReference type="SUPFAM" id="SSF51735">
    <property type="entry name" value="NAD(P)-binding Rossmann-fold domains"/>
    <property type="match status" value="1"/>
</dbReference>
<feature type="domain" description="DUF2520" evidence="1">
    <location>
        <begin position="108"/>
        <end position="233"/>
    </location>
</feature>
<dbReference type="InterPro" id="IPR008927">
    <property type="entry name" value="6-PGluconate_DH-like_C_sf"/>
</dbReference>
<dbReference type="Pfam" id="PF10728">
    <property type="entry name" value="DUF2520"/>
    <property type="match status" value="1"/>
</dbReference>
<dbReference type="SUPFAM" id="SSF48179">
    <property type="entry name" value="6-phosphogluconate dehydrogenase C-terminal domain-like"/>
    <property type="match status" value="1"/>
</dbReference>
<dbReference type="PANTHER" id="PTHR40459:SF1">
    <property type="entry name" value="CONSERVED HYPOTHETICAL ALANINE AND LEUCINE RICH PROTEIN"/>
    <property type="match status" value="1"/>
</dbReference>
<dbReference type="InterPro" id="IPR037108">
    <property type="entry name" value="TM1727-like_C_sf"/>
</dbReference>
<name>A0A644VA01_9ZZZZ</name>
<dbReference type="EMBL" id="VSSQ01000249">
    <property type="protein sequence ID" value="MPL88037.1"/>
    <property type="molecule type" value="Genomic_DNA"/>
</dbReference>
<dbReference type="PANTHER" id="PTHR40459">
    <property type="entry name" value="CONSERVED HYPOTHETICAL ALANINE AND LEUCINE RICH PROTEIN"/>
    <property type="match status" value="1"/>
</dbReference>
<reference evidence="2" key="1">
    <citation type="submission" date="2019-08" db="EMBL/GenBank/DDBJ databases">
        <authorList>
            <person name="Kucharzyk K."/>
            <person name="Murdoch R.W."/>
            <person name="Higgins S."/>
            <person name="Loffler F."/>
        </authorList>
    </citation>
    <scope>NUCLEOTIDE SEQUENCE</scope>
</reference>
<protein>
    <recommendedName>
        <fullName evidence="1">DUF2520 domain-containing protein</fullName>
    </recommendedName>
</protein>
<dbReference type="InterPro" id="IPR018931">
    <property type="entry name" value="DUF2520"/>
</dbReference>
<comment type="caution">
    <text evidence="2">The sequence shown here is derived from an EMBL/GenBank/DDBJ whole genome shotgun (WGS) entry which is preliminary data.</text>
</comment>
<proteinExistence type="predicted"/>